<keyword evidence="3 6" id="KW-0472">Membrane</keyword>
<evidence type="ECO:0000256" key="4">
    <source>
        <dbReference type="ARBA" id="ARBA00023176"/>
    </source>
</evidence>
<keyword evidence="10" id="KW-1185">Reference proteome</keyword>
<proteinExistence type="inferred from homology"/>
<dbReference type="GO" id="GO:0005198">
    <property type="term" value="F:structural molecule activity"/>
    <property type="evidence" value="ECO:0007669"/>
    <property type="project" value="InterPro"/>
</dbReference>
<dbReference type="PANTHER" id="PTHR10639:SF7">
    <property type="entry name" value="CLATHRIN LIGHT CHAIN"/>
    <property type="match status" value="1"/>
</dbReference>
<sequence length="136" mass="15778">MAAPVAPSQPEPNYTMPVMEPESIKLWREEFRTRIEDIESNASSQEQIWKNEAKEQLDNFYKEREQKLAANKARNREDPNALKLEQEDFDPTEGMTDQDKWEKVTARIDFNAKGSCTKDTSRMRQVLLHCKAGTAE</sequence>
<evidence type="ECO:0000256" key="8">
    <source>
        <dbReference type="SAM" id="MobiDB-lite"/>
    </source>
</evidence>
<reference evidence="9" key="1">
    <citation type="journal article" date="2010" name="Science">
        <title>Plasticity of animal genome architecture unmasked by rapid evolution of a pelagic tunicate.</title>
        <authorList>
            <person name="Denoeud F."/>
            <person name="Henriet S."/>
            <person name="Mungpakdee S."/>
            <person name="Aury J.M."/>
            <person name="Da Silva C."/>
            <person name="Brinkmann H."/>
            <person name="Mikhaleva J."/>
            <person name="Olsen L.C."/>
            <person name="Jubin C."/>
            <person name="Canestro C."/>
            <person name="Bouquet J.M."/>
            <person name="Danks G."/>
            <person name="Poulain J."/>
            <person name="Campsteijn C."/>
            <person name="Adamski M."/>
            <person name="Cross I."/>
            <person name="Yadetie F."/>
            <person name="Muffato M."/>
            <person name="Louis A."/>
            <person name="Butcher S."/>
            <person name="Tsagkogeorga G."/>
            <person name="Konrad A."/>
            <person name="Singh S."/>
            <person name="Jensen M.F."/>
            <person name="Cong E.H."/>
            <person name="Eikeseth-Otteraa H."/>
            <person name="Noel B."/>
            <person name="Anthouard V."/>
            <person name="Porcel B.M."/>
            <person name="Kachouri-Lafond R."/>
            <person name="Nishino A."/>
            <person name="Ugolini M."/>
            <person name="Chourrout P."/>
            <person name="Nishida H."/>
            <person name="Aasland R."/>
            <person name="Huzurbazar S."/>
            <person name="Westhof E."/>
            <person name="Delsuc F."/>
            <person name="Lehrach H."/>
            <person name="Reinhardt R."/>
            <person name="Weissenbach J."/>
            <person name="Roy S.W."/>
            <person name="Artiguenave F."/>
            <person name="Postlethwait J.H."/>
            <person name="Manak J.R."/>
            <person name="Thompson E.M."/>
            <person name="Jaillon O."/>
            <person name="Du Pasquier L."/>
            <person name="Boudinot P."/>
            <person name="Liberles D.A."/>
            <person name="Volff J.N."/>
            <person name="Philippe H."/>
            <person name="Lenhard B."/>
            <person name="Roest Crollius H."/>
            <person name="Wincker P."/>
            <person name="Chourrout D."/>
        </authorList>
    </citation>
    <scope>NUCLEOTIDE SEQUENCE [LARGE SCALE GENOMIC DNA]</scope>
</reference>
<evidence type="ECO:0000256" key="5">
    <source>
        <dbReference type="ARBA" id="ARBA00023329"/>
    </source>
</evidence>
<gene>
    <name evidence="9" type="ORF">GSOID_T00009824001</name>
</gene>
<dbReference type="AlphaFoldDB" id="E4XYN9"/>
<evidence type="ECO:0000313" key="10">
    <source>
        <dbReference type="Proteomes" id="UP000001307"/>
    </source>
</evidence>
<comment type="subcellular location">
    <subcellularLocation>
        <location evidence="1 6">Cytoplasmic vesicle membrane</location>
        <topology evidence="1 6">Peripheral membrane protein</topology>
        <orientation evidence="1 6">Cytoplasmic side</orientation>
    </subcellularLocation>
    <subcellularLocation>
        <location evidence="6">Membrane</location>
        <location evidence="6">Coated pit</location>
        <topology evidence="6">Peripheral membrane protein</topology>
        <orientation evidence="6">Cytoplasmic side</orientation>
    </subcellularLocation>
    <text evidence="6">Cytoplasmic face of coated pits and vesicles.</text>
</comment>
<dbReference type="Proteomes" id="UP000001307">
    <property type="component" value="Unassembled WGS sequence"/>
</dbReference>
<dbReference type="InterPro" id="IPR000996">
    <property type="entry name" value="Clathrin_L-chain"/>
</dbReference>
<evidence type="ECO:0000256" key="6">
    <source>
        <dbReference type="RuleBase" id="RU363137"/>
    </source>
</evidence>
<dbReference type="GO" id="GO:0030132">
    <property type="term" value="C:clathrin coat of coated pit"/>
    <property type="evidence" value="ECO:0007669"/>
    <property type="project" value="InterPro"/>
</dbReference>
<dbReference type="GO" id="GO:0006886">
    <property type="term" value="P:intracellular protein transport"/>
    <property type="evidence" value="ECO:0007669"/>
    <property type="project" value="InterPro"/>
</dbReference>
<dbReference type="PANTHER" id="PTHR10639">
    <property type="entry name" value="CLATHRIN LIGHT CHAIN"/>
    <property type="match status" value="1"/>
</dbReference>
<evidence type="ECO:0000256" key="3">
    <source>
        <dbReference type="ARBA" id="ARBA00023136"/>
    </source>
</evidence>
<evidence type="ECO:0000256" key="2">
    <source>
        <dbReference type="ARBA" id="ARBA00005263"/>
    </source>
</evidence>
<keyword evidence="7" id="KW-0175">Coiled coil</keyword>
<dbReference type="GO" id="GO:0032050">
    <property type="term" value="F:clathrin heavy chain binding"/>
    <property type="evidence" value="ECO:0007669"/>
    <property type="project" value="TreeGrafter"/>
</dbReference>
<name>E4XYN9_OIKDI</name>
<dbReference type="EMBL" id="FN653341">
    <property type="protein sequence ID" value="CBY14751.1"/>
    <property type="molecule type" value="Genomic_DNA"/>
</dbReference>
<evidence type="ECO:0000256" key="7">
    <source>
        <dbReference type="SAM" id="Coils"/>
    </source>
</evidence>
<comment type="similarity">
    <text evidence="2 6">Belongs to the clathrin light chain family.</text>
</comment>
<protein>
    <recommendedName>
        <fullName evidence="6">Clathrin light chain</fullName>
    </recommendedName>
</protein>
<dbReference type="InParanoid" id="E4XYN9"/>
<evidence type="ECO:0000313" key="9">
    <source>
        <dbReference type="EMBL" id="CBY14751.1"/>
    </source>
</evidence>
<feature type="compositionally biased region" description="Basic and acidic residues" evidence="8">
    <location>
        <begin position="74"/>
        <end position="86"/>
    </location>
</feature>
<keyword evidence="4 6" id="KW-0168">Coated pit</keyword>
<dbReference type="OrthoDB" id="5512at2759"/>
<dbReference type="GO" id="GO:0030130">
    <property type="term" value="C:clathrin coat of trans-Golgi network vesicle"/>
    <property type="evidence" value="ECO:0007669"/>
    <property type="project" value="InterPro"/>
</dbReference>
<organism evidence="9">
    <name type="scientific">Oikopleura dioica</name>
    <name type="common">Tunicate</name>
    <dbReference type="NCBI Taxonomy" id="34765"/>
    <lineage>
        <taxon>Eukaryota</taxon>
        <taxon>Metazoa</taxon>
        <taxon>Chordata</taxon>
        <taxon>Tunicata</taxon>
        <taxon>Appendicularia</taxon>
        <taxon>Copelata</taxon>
        <taxon>Oikopleuridae</taxon>
        <taxon>Oikopleura</taxon>
    </lineage>
</organism>
<comment type="function">
    <text evidence="6">Clathrin is the major protein of the polyhedral coat of coated pits and vesicles.</text>
</comment>
<feature type="region of interest" description="Disordered" evidence="8">
    <location>
        <begin position="70"/>
        <end position="100"/>
    </location>
</feature>
<dbReference type="FunCoup" id="E4XYN9">
    <property type="interactions" value="325"/>
</dbReference>
<dbReference type="GO" id="GO:0072583">
    <property type="term" value="P:clathrin-dependent endocytosis"/>
    <property type="evidence" value="ECO:0007669"/>
    <property type="project" value="TreeGrafter"/>
</dbReference>
<dbReference type="Pfam" id="PF01086">
    <property type="entry name" value="Clathrin_lg_ch"/>
    <property type="match status" value="1"/>
</dbReference>
<evidence type="ECO:0000256" key="1">
    <source>
        <dbReference type="ARBA" id="ARBA00004180"/>
    </source>
</evidence>
<keyword evidence="5 6" id="KW-0968">Cytoplasmic vesicle</keyword>
<feature type="coiled-coil region" evidence="7">
    <location>
        <begin position="28"/>
        <end position="70"/>
    </location>
</feature>
<accession>E4XYN9</accession>